<evidence type="ECO:0000256" key="16">
    <source>
        <dbReference type="SAM" id="MobiDB-lite"/>
    </source>
</evidence>
<evidence type="ECO:0000256" key="15">
    <source>
        <dbReference type="RuleBase" id="RU003857"/>
    </source>
</evidence>
<dbReference type="InterPro" id="IPR005410">
    <property type="entry name" value="2pore_dom_K_chnl_THIK"/>
</dbReference>
<keyword evidence="10 17" id="KW-1133">Transmembrane helix</keyword>
<dbReference type="GO" id="GO:0034702">
    <property type="term" value="C:monoatomic ion channel complex"/>
    <property type="evidence" value="ECO:0007669"/>
    <property type="project" value="UniProtKB-KW"/>
</dbReference>
<reference evidence="20" key="1">
    <citation type="submission" date="2025-08" db="UniProtKB">
        <authorList>
            <consortium name="RefSeq"/>
        </authorList>
    </citation>
    <scope>IDENTIFICATION</scope>
</reference>
<protein>
    <submittedName>
        <fullName evidence="20">Potassium channel subfamily K member 13-like</fullName>
    </submittedName>
</protein>
<keyword evidence="7" id="KW-0631">Potassium channel</keyword>
<sequence length="419" mass="47701">MARGKCCAAIHLKEDNARFVLLILSLLVYMLLGAEIFSLIEHDQELLDRKSFNATMEEFKAKYGHLINDSELTKILKVYSEADKKGFLATKRDRWDFSGAFYFVCTVISTIGFGMTSPTTPLGKVSLIIYGLPGCAACILFYNLFLERLITFLAFIMKKCHERKVRREKNQNGLPNLARRPSQQSDDNLDNWKPSVYYVLLYLCIASTIIACVASAMYAPIEEWDYGDSIYFCFVAFSTIGFGDLVTSQKKMYDQQILYRFGNFVFLTAGVCCIYSLYNVVSIVIKQLLNWVLKKLECRCCHRRKPRPRRNAITPGHLQRQVNSANKQQQQQQQANGVDITDVDSNYDSETDGRRMSGEMISMKDFLAANKVSLAVMQKQLYETSQHRKHHASSNGAFGQGVGGLAMLNNKLQETERRD</sequence>
<dbReference type="GO" id="GO:0005886">
    <property type="term" value="C:plasma membrane"/>
    <property type="evidence" value="ECO:0007669"/>
    <property type="project" value="UniProtKB-SubCell"/>
</dbReference>
<feature type="transmembrane region" description="Helical" evidence="17">
    <location>
        <begin position="229"/>
        <end position="246"/>
    </location>
</feature>
<evidence type="ECO:0000256" key="5">
    <source>
        <dbReference type="ARBA" id="ARBA00022692"/>
    </source>
</evidence>
<keyword evidence="13 15" id="KW-0407">Ion channel</keyword>
<keyword evidence="6" id="KW-0479">Metal-binding</keyword>
<evidence type="ECO:0000256" key="11">
    <source>
        <dbReference type="ARBA" id="ARBA00023065"/>
    </source>
</evidence>
<keyword evidence="11 15" id="KW-0406">Ion transport</keyword>
<dbReference type="AlphaFoldDB" id="A0A8B7YTJ7"/>
<dbReference type="PRINTS" id="PR01588">
    <property type="entry name" value="THIKCHANNEL"/>
</dbReference>
<evidence type="ECO:0000256" key="12">
    <source>
        <dbReference type="ARBA" id="ARBA00023136"/>
    </source>
</evidence>
<comment type="similarity">
    <text evidence="15">Belongs to the two pore domain potassium channel (TC 1.A.1.8) family.</text>
</comment>
<name>A0A8B7YTJ7_ACAPL</name>
<dbReference type="Proteomes" id="UP000694845">
    <property type="component" value="Unplaced"/>
</dbReference>
<evidence type="ECO:0000256" key="9">
    <source>
        <dbReference type="ARBA" id="ARBA00022958"/>
    </source>
</evidence>
<dbReference type="KEGG" id="aplc:110981420"/>
<keyword evidence="19" id="KW-1185">Reference proteome</keyword>
<evidence type="ECO:0000256" key="3">
    <source>
        <dbReference type="ARBA" id="ARBA00022475"/>
    </source>
</evidence>
<feature type="transmembrane region" description="Helical" evidence="17">
    <location>
        <begin position="95"/>
        <end position="115"/>
    </location>
</feature>
<feature type="transmembrane region" description="Helical" evidence="17">
    <location>
        <begin position="196"/>
        <end position="217"/>
    </location>
</feature>
<dbReference type="GO" id="GO:0022841">
    <property type="term" value="F:potassium ion leak channel activity"/>
    <property type="evidence" value="ECO:0007669"/>
    <property type="project" value="TreeGrafter"/>
</dbReference>
<keyword evidence="3" id="KW-1003">Cell membrane</keyword>
<evidence type="ECO:0000256" key="13">
    <source>
        <dbReference type="ARBA" id="ARBA00023303"/>
    </source>
</evidence>
<feature type="transmembrane region" description="Helical" evidence="17">
    <location>
        <begin position="127"/>
        <end position="157"/>
    </location>
</feature>
<comment type="catalytic activity">
    <reaction evidence="14">
        <text>K(+)(in) = K(+)(out)</text>
        <dbReference type="Rhea" id="RHEA:29463"/>
        <dbReference type="ChEBI" id="CHEBI:29103"/>
    </reaction>
</comment>
<proteinExistence type="inferred from homology"/>
<evidence type="ECO:0000313" key="20">
    <source>
        <dbReference type="RefSeq" id="XP_022094676.1"/>
    </source>
</evidence>
<evidence type="ECO:0000259" key="18">
    <source>
        <dbReference type="Pfam" id="PF07885"/>
    </source>
</evidence>
<dbReference type="GO" id="GO:0015271">
    <property type="term" value="F:outward rectifier potassium channel activity"/>
    <property type="evidence" value="ECO:0007669"/>
    <property type="project" value="TreeGrafter"/>
</dbReference>
<dbReference type="SUPFAM" id="SSF81324">
    <property type="entry name" value="Voltage-gated potassium channels"/>
    <property type="match status" value="2"/>
</dbReference>
<gene>
    <name evidence="20" type="primary">LOC110981420</name>
</gene>
<dbReference type="GeneID" id="110981420"/>
<evidence type="ECO:0000313" key="19">
    <source>
        <dbReference type="Proteomes" id="UP000694845"/>
    </source>
</evidence>
<evidence type="ECO:0000256" key="8">
    <source>
        <dbReference type="ARBA" id="ARBA00022882"/>
    </source>
</evidence>
<evidence type="ECO:0000256" key="7">
    <source>
        <dbReference type="ARBA" id="ARBA00022826"/>
    </source>
</evidence>
<organism evidence="19 20">
    <name type="scientific">Acanthaster planci</name>
    <name type="common">Crown-of-thorns starfish</name>
    <dbReference type="NCBI Taxonomy" id="133434"/>
    <lineage>
        <taxon>Eukaryota</taxon>
        <taxon>Metazoa</taxon>
        <taxon>Echinodermata</taxon>
        <taxon>Eleutherozoa</taxon>
        <taxon>Asterozoa</taxon>
        <taxon>Asteroidea</taxon>
        <taxon>Valvatacea</taxon>
        <taxon>Valvatida</taxon>
        <taxon>Acanthasteridae</taxon>
        <taxon>Acanthaster</taxon>
    </lineage>
</organism>
<keyword evidence="9" id="KW-0630">Potassium</keyword>
<dbReference type="OrthoDB" id="297496at2759"/>
<keyword evidence="4" id="KW-0633">Potassium transport</keyword>
<evidence type="ECO:0000256" key="10">
    <source>
        <dbReference type="ARBA" id="ARBA00022989"/>
    </source>
</evidence>
<evidence type="ECO:0000256" key="2">
    <source>
        <dbReference type="ARBA" id="ARBA00022448"/>
    </source>
</evidence>
<dbReference type="Pfam" id="PF07885">
    <property type="entry name" value="Ion_trans_2"/>
    <property type="match status" value="2"/>
</dbReference>
<evidence type="ECO:0000256" key="4">
    <source>
        <dbReference type="ARBA" id="ARBA00022538"/>
    </source>
</evidence>
<dbReference type="RefSeq" id="XP_022094676.1">
    <property type="nucleotide sequence ID" value="XM_022238984.1"/>
</dbReference>
<dbReference type="PANTHER" id="PTHR11003:SF10">
    <property type="entry name" value="POTASSIUM CHANNEL DOMAIN-CONTAINING PROTEIN"/>
    <property type="match status" value="1"/>
</dbReference>
<feature type="domain" description="Potassium channel" evidence="18">
    <location>
        <begin position="199"/>
        <end position="285"/>
    </location>
</feature>
<dbReference type="OMA" id="HHRYTDG"/>
<feature type="region of interest" description="Disordered" evidence="16">
    <location>
        <begin position="308"/>
        <end position="355"/>
    </location>
</feature>
<accession>A0A8B7YTJ7</accession>
<dbReference type="GO" id="GO:0046872">
    <property type="term" value="F:metal ion binding"/>
    <property type="evidence" value="ECO:0007669"/>
    <property type="project" value="UniProtKB-KW"/>
</dbReference>
<dbReference type="Gene3D" id="1.10.287.70">
    <property type="match status" value="1"/>
</dbReference>
<dbReference type="GO" id="GO:0030322">
    <property type="term" value="P:stabilization of membrane potential"/>
    <property type="evidence" value="ECO:0007669"/>
    <property type="project" value="TreeGrafter"/>
</dbReference>
<dbReference type="InterPro" id="IPR003280">
    <property type="entry name" value="2pore_dom_K_chnl"/>
</dbReference>
<dbReference type="PRINTS" id="PR01333">
    <property type="entry name" value="2POREKCHANEL"/>
</dbReference>
<evidence type="ECO:0000256" key="14">
    <source>
        <dbReference type="ARBA" id="ARBA00034430"/>
    </source>
</evidence>
<comment type="subcellular location">
    <subcellularLocation>
        <location evidence="1">Cell membrane</location>
        <topology evidence="1">Multi-pass membrane protein</topology>
    </subcellularLocation>
</comment>
<feature type="domain" description="Potassium channel" evidence="18">
    <location>
        <begin position="92"/>
        <end position="149"/>
    </location>
</feature>
<keyword evidence="2 15" id="KW-0813">Transport</keyword>
<feature type="transmembrane region" description="Helical" evidence="17">
    <location>
        <begin position="258"/>
        <end position="278"/>
    </location>
</feature>
<evidence type="ECO:0000256" key="17">
    <source>
        <dbReference type="SAM" id="Phobius"/>
    </source>
</evidence>
<evidence type="ECO:0000256" key="1">
    <source>
        <dbReference type="ARBA" id="ARBA00004651"/>
    </source>
</evidence>
<dbReference type="FunFam" id="1.10.287.70:FF:000070">
    <property type="entry name" value="Potassium channel, subfamily K, member 12 like"/>
    <property type="match status" value="1"/>
</dbReference>
<feature type="transmembrane region" description="Helical" evidence="17">
    <location>
        <begin position="19"/>
        <end position="40"/>
    </location>
</feature>
<keyword evidence="12 17" id="KW-0472">Membrane</keyword>
<evidence type="ECO:0000256" key="6">
    <source>
        <dbReference type="ARBA" id="ARBA00022723"/>
    </source>
</evidence>
<dbReference type="InterPro" id="IPR013099">
    <property type="entry name" value="K_chnl_dom"/>
</dbReference>
<feature type="compositionally biased region" description="Acidic residues" evidence="16">
    <location>
        <begin position="341"/>
        <end position="350"/>
    </location>
</feature>
<dbReference type="PANTHER" id="PTHR11003">
    <property type="entry name" value="POTASSIUM CHANNEL, SUBFAMILY K"/>
    <property type="match status" value="1"/>
</dbReference>
<keyword evidence="8" id="KW-0851">Voltage-gated channel</keyword>
<keyword evidence="5 15" id="KW-0812">Transmembrane</keyword>